<organism>
    <name type="scientific">Culex quinquefasciatus</name>
    <name type="common">Southern house mosquito</name>
    <name type="synonym">Culex pungens</name>
    <dbReference type="NCBI Taxonomy" id="7176"/>
    <lineage>
        <taxon>Eukaryota</taxon>
        <taxon>Metazoa</taxon>
        <taxon>Ecdysozoa</taxon>
        <taxon>Arthropoda</taxon>
        <taxon>Hexapoda</taxon>
        <taxon>Insecta</taxon>
        <taxon>Pterygota</taxon>
        <taxon>Neoptera</taxon>
        <taxon>Endopterygota</taxon>
        <taxon>Diptera</taxon>
        <taxon>Nematocera</taxon>
        <taxon>Culicoidea</taxon>
        <taxon>Culicidae</taxon>
        <taxon>Culicinae</taxon>
        <taxon>Culicini</taxon>
        <taxon>Culex</taxon>
        <taxon>Culex</taxon>
    </lineage>
</organism>
<evidence type="ECO:0000313" key="1">
    <source>
        <dbReference type="EMBL" id="EDS29897.1"/>
    </source>
</evidence>
<dbReference type="VEuPathDB" id="VectorBase:CQUJHB004928"/>
<dbReference type="EnsemblMetazoa" id="CPIJ007714-RA">
    <property type="protein sequence ID" value="CPIJ007714-PA"/>
    <property type="gene ID" value="CPIJ007714"/>
</dbReference>
<dbReference type="Gene3D" id="1.10.560.10">
    <property type="entry name" value="GroEL-like equatorial domain"/>
    <property type="match status" value="1"/>
</dbReference>
<evidence type="ECO:0000313" key="3">
    <source>
        <dbReference type="Proteomes" id="UP000002320"/>
    </source>
</evidence>
<keyword evidence="3" id="KW-1185">Reference proteome</keyword>
<accession>B0WKK3</accession>
<dbReference type="InterPro" id="IPR027413">
    <property type="entry name" value="GROEL-like_equatorial_sf"/>
</dbReference>
<dbReference type="Proteomes" id="UP000002320">
    <property type="component" value="Unassembled WGS sequence"/>
</dbReference>
<dbReference type="STRING" id="7176.B0WKK3"/>
<dbReference type="AlphaFoldDB" id="B0WKK3"/>
<dbReference type="EMBL" id="DS231973">
    <property type="protein sequence ID" value="EDS29897.1"/>
    <property type="molecule type" value="Genomic_DNA"/>
</dbReference>
<dbReference type="VEuPathDB" id="VectorBase:CPIJ007714"/>
<dbReference type="HOGENOM" id="CLU_127849_0_0_1"/>
<gene>
    <name evidence="2" type="primary">6039675</name>
    <name evidence="1" type="ORF">CpipJ_CPIJ007714</name>
</gene>
<dbReference type="KEGG" id="cqu:CpipJ_CPIJ007714"/>
<reference evidence="1" key="1">
    <citation type="submission" date="2007-03" db="EMBL/GenBank/DDBJ databases">
        <title>Annotation of Culex pipiens quinquefasciatus.</title>
        <authorList>
            <consortium name="The Broad Institute Genome Sequencing Platform"/>
            <person name="Atkinson P.W."/>
            <person name="Hemingway J."/>
            <person name="Christensen B.M."/>
            <person name="Higgs S."/>
            <person name="Kodira C."/>
            <person name="Hannick L."/>
            <person name="Megy K."/>
            <person name="O'Leary S."/>
            <person name="Pearson M."/>
            <person name="Haas B.J."/>
            <person name="Mauceli E."/>
            <person name="Wortman J.R."/>
            <person name="Lee N.H."/>
            <person name="Guigo R."/>
            <person name="Stanke M."/>
            <person name="Alvarado L."/>
            <person name="Amedeo P."/>
            <person name="Antoine C.H."/>
            <person name="Arensburger P."/>
            <person name="Bidwell S.L."/>
            <person name="Crawford M."/>
            <person name="Camaro F."/>
            <person name="Devon K."/>
            <person name="Engels R."/>
            <person name="Hammond M."/>
            <person name="Howarth C."/>
            <person name="Koehrsen M."/>
            <person name="Lawson D."/>
            <person name="Montgomery P."/>
            <person name="Nene V."/>
            <person name="Nusbaum C."/>
            <person name="Puiu D."/>
            <person name="Romero-Severson J."/>
            <person name="Severson D.W."/>
            <person name="Shumway M."/>
            <person name="Sisk P."/>
            <person name="Stolte C."/>
            <person name="Zeng Q."/>
            <person name="Eisenstadt E."/>
            <person name="Fraser-Liggett C."/>
            <person name="Strausberg R."/>
            <person name="Galagan J."/>
            <person name="Birren B."/>
            <person name="Collins F.H."/>
        </authorList>
    </citation>
    <scope>NUCLEOTIDE SEQUENCE [LARGE SCALE GENOMIC DNA]</scope>
    <source>
        <strain evidence="1">JHB</strain>
    </source>
</reference>
<protein>
    <submittedName>
        <fullName evidence="1 2">Chaperonin</fullName>
    </submittedName>
</protein>
<dbReference type="eggNOG" id="KOG0364">
    <property type="taxonomic scope" value="Eukaryota"/>
</dbReference>
<dbReference type="InParanoid" id="B0WKK3"/>
<dbReference type="OrthoDB" id="275057at2759"/>
<dbReference type="SUPFAM" id="SSF48592">
    <property type="entry name" value="GroEL equatorial domain-like"/>
    <property type="match status" value="1"/>
</dbReference>
<reference evidence="2" key="2">
    <citation type="submission" date="2021-02" db="UniProtKB">
        <authorList>
            <consortium name="EnsemblMetazoa"/>
        </authorList>
    </citation>
    <scope>IDENTIFICATION</scope>
    <source>
        <strain evidence="2">JHB</strain>
    </source>
</reference>
<evidence type="ECO:0000313" key="2">
    <source>
        <dbReference type="EnsemblMetazoa" id="CPIJ007714-PA"/>
    </source>
</evidence>
<proteinExistence type="predicted"/>
<name>B0WKK3_CULQU</name>
<sequence length="181" mass="20602">MVSKFIYVFAYSIVYGLTDQFRHESQTFSAICTCSCGGGEDKTIADLICTCLGPHAMLKMLMNQMVEIVMIIDDNAILLEIDTHLAAKSIIARIQDKKVTIEPVPEQHYLAHGKALENIIKLLPEDASVPVDKAKLEVVVQFRMVMALLHFWTSAEMTMETEKSDSPKRRRHWYVYDGFEE</sequence>